<reference evidence="3 4" key="1">
    <citation type="submission" date="2015-04" db="EMBL/GenBank/DDBJ databases">
        <title>Lasius niger genome sequencing.</title>
        <authorList>
            <person name="Konorov E.A."/>
            <person name="Nikitin M.A."/>
            <person name="Kirill M.V."/>
            <person name="Chang P."/>
        </authorList>
    </citation>
    <scope>NUCLEOTIDE SEQUENCE [LARGE SCALE GENOMIC DNA]</scope>
    <source>
        <tissue evidence="3">Whole</tissue>
    </source>
</reference>
<dbReference type="GO" id="GO:0003964">
    <property type="term" value="F:RNA-directed DNA polymerase activity"/>
    <property type="evidence" value="ECO:0007669"/>
    <property type="project" value="UniProtKB-KW"/>
</dbReference>
<dbReference type="InterPro" id="IPR043502">
    <property type="entry name" value="DNA/RNA_pol_sf"/>
</dbReference>
<proteinExistence type="predicted"/>
<dbReference type="CDD" id="cd09077">
    <property type="entry name" value="R1-I-EN"/>
    <property type="match status" value="1"/>
</dbReference>
<dbReference type="Pfam" id="PF00078">
    <property type="entry name" value="RVT_1"/>
    <property type="match status" value="1"/>
</dbReference>
<dbReference type="PROSITE" id="PS50878">
    <property type="entry name" value="RT_POL"/>
    <property type="match status" value="1"/>
</dbReference>
<dbReference type="SUPFAM" id="SSF56219">
    <property type="entry name" value="DNase I-like"/>
    <property type="match status" value="1"/>
</dbReference>
<keyword evidence="3" id="KW-0548">Nucleotidyltransferase</keyword>
<dbReference type="InterPro" id="IPR000477">
    <property type="entry name" value="RT_dom"/>
</dbReference>
<dbReference type="OrthoDB" id="7555308at2759"/>
<dbReference type="AlphaFoldDB" id="A0A0J7KIM6"/>
<organism evidence="3 4">
    <name type="scientific">Lasius niger</name>
    <name type="common">Black garden ant</name>
    <dbReference type="NCBI Taxonomy" id="67767"/>
    <lineage>
        <taxon>Eukaryota</taxon>
        <taxon>Metazoa</taxon>
        <taxon>Ecdysozoa</taxon>
        <taxon>Arthropoda</taxon>
        <taxon>Hexapoda</taxon>
        <taxon>Insecta</taxon>
        <taxon>Pterygota</taxon>
        <taxon>Neoptera</taxon>
        <taxon>Endopterygota</taxon>
        <taxon>Hymenoptera</taxon>
        <taxon>Apocrita</taxon>
        <taxon>Aculeata</taxon>
        <taxon>Formicoidea</taxon>
        <taxon>Formicidae</taxon>
        <taxon>Formicinae</taxon>
        <taxon>Lasius</taxon>
        <taxon>Lasius</taxon>
    </lineage>
</organism>
<dbReference type="SUPFAM" id="SSF56672">
    <property type="entry name" value="DNA/RNA polymerases"/>
    <property type="match status" value="1"/>
</dbReference>
<dbReference type="Gene3D" id="3.60.10.10">
    <property type="entry name" value="Endonuclease/exonuclease/phosphatase"/>
    <property type="match status" value="1"/>
</dbReference>
<dbReference type="PANTHER" id="PTHR19446">
    <property type="entry name" value="REVERSE TRANSCRIPTASES"/>
    <property type="match status" value="1"/>
</dbReference>
<comment type="caution">
    <text evidence="3">The sequence shown here is derived from an EMBL/GenBank/DDBJ whole genome shotgun (WGS) entry which is preliminary data.</text>
</comment>
<dbReference type="EMBL" id="LBMM01007036">
    <property type="protein sequence ID" value="KMQ90099.1"/>
    <property type="molecule type" value="Genomic_DNA"/>
</dbReference>
<accession>A0A0J7KIM6</accession>
<dbReference type="Pfam" id="PF14529">
    <property type="entry name" value="Exo_endo_phos_2"/>
    <property type="match status" value="1"/>
</dbReference>
<keyword evidence="3" id="KW-0695">RNA-directed DNA polymerase</keyword>
<dbReference type="Proteomes" id="UP000036403">
    <property type="component" value="Unassembled WGS sequence"/>
</dbReference>
<name>A0A0J7KIM6_LASNI</name>
<sequence>MIEVGAGVCVISEPIRIPSSGHWVGSGDGRAAIKWIPETLQRSCFLVKKGQYSVTVRCGDVYLTSCYVSPNINIYRFQEFLEELSVSLRDLVGKQIVCGDFNAKSALWGSRITDTRGEYVEEWAAAYDLRIANVGNSPTCVRVQGQSIIDLTWTTSDATGLISDWSVREELETLSDHVYITFAVGSRSGRSTVGVSSRRWNLKKMDKPTFDLSLCWACHDDPNEGGDLSAVEYARWIDRTMEEACNASAPKVGRKQPRKAAYWWDENIAGLRSEAIRARRLWRNRGRNLRRLSVLNDLEDDYRRKKKNLRGAIRKAKAKAWSDLIRTIDEDAWGLPYRIVMNRLRCSSPGFSQLVEPEILDRLLDGLFPVGAVGDAPADWRDFRWSDEWVITQGEVRQFVRTRIVGNTAPGPDGFKAILWKKVPDIMIQRVVACLNVCLREGVFPENWKRANLVLIPKEGKVPDSGLPKVRPICLLDEAGKTFERVIAERLNHWMELNPEAGLSENQFGFRKKLSTCDAIAKVKSITESAVGEGGVTIDRGIDIENAFNSLPWRTIRRVLADRGVPDYLRRVIDSYLSNRFVDYRIMDGSTVGRRVEAGVPQGSVLGPLLWNLAFDSTLRIVRESGCHVICYADDTLIIATGESVGVTAHRAGVQTARALLEIKRLGLRVSESKTEAVIFHGRLKPDDLPSILVGKSRIRLGRSMKYLGIYIDSRWSFTDHFAYVETKVAKVTRALGRLMPNLRGPGERKRQLFAGVVKSVLFYGAPVWSDAFQASKSAQRSLRRVQRTLAIRVISAYRTVSCDAASLLARIPPLYMVAAMRKRVFERSSDLKRRDDWTRGDAVEIRNAEHIILVRQWELYLQNPRLWGLRTLRAVGPKLDEWLARRWGSMGYHLSQILTGHGSFNHYLHRIGKRPDESCWHCDSESDTVEHTVQECPAWAESRALLRTRLRTPDGEALSLEYLVEAILESEDCWSAFSQFARDVVSAKEEEEKRRERMADSPDPQEEDGS</sequence>
<feature type="region of interest" description="Disordered" evidence="1">
    <location>
        <begin position="989"/>
        <end position="1011"/>
    </location>
</feature>
<evidence type="ECO:0000313" key="3">
    <source>
        <dbReference type="EMBL" id="KMQ90099.1"/>
    </source>
</evidence>
<protein>
    <submittedName>
        <fullName evidence="3">Reverse transcriptase</fullName>
    </submittedName>
</protein>
<dbReference type="CDD" id="cd01650">
    <property type="entry name" value="RT_nLTR_like"/>
    <property type="match status" value="1"/>
</dbReference>
<keyword evidence="4" id="KW-1185">Reference proteome</keyword>
<keyword evidence="3" id="KW-0808">Transferase</keyword>
<dbReference type="InterPro" id="IPR036691">
    <property type="entry name" value="Endo/exonu/phosph_ase_sf"/>
</dbReference>
<dbReference type="PaxDb" id="67767-A0A0J7KIM6"/>
<gene>
    <name evidence="3" type="ORF">RF55_10178</name>
</gene>
<evidence type="ECO:0000313" key="4">
    <source>
        <dbReference type="Proteomes" id="UP000036403"/>
    </source>
</evidence>
<feature type="domain" description="Reverse transcriptase" evidence="2">
    <location>
        <begin position="437"/>
        <end position="712"/>
    </location>
</feature>
<dbReference type="InterPro" id="IPR005135">
    <property type="entry name" value="Endo/exonuclease/phosphatase"/>
</dbReference>
<evidence type="ECO:0000256" key="1">
    <source>
        <dbReference type="SAM" id="MobiDB-lite"/>
    </source>
</evidence>
<feature type="compositionally biased region" description="Basic and acidic residues" evidence="1">
    <location>
        <begin position="989"/>
        <end position="1001"/>
    </location>
</feature>
<evidence type="ECO:0000259" key="2">
    <source>
        <dbReference type="PROSITE" id="PS50878"/>
    </source>
</evidence>